<feature type="compositionally biased region" description="Basic residues" evidence="1">
    <location>
        <begin position="1"/>
        <end position="10"/>
    </location>
</feature>
<dbReference type="Proteomes" id="UP000029385">
    <property type="component" value="Unassembled WGS sequence"/>
</dbReference>
<feature type="compositionally biased region" description="Polar residues" evidence="1">
    <location>
        <begin position="1489"/>
        <end position="1499"/>
    </location>
</feature>
<name>A0A091AUC7_9GAMM</name>
<keyword evidence="5" id="KW-1185">Reference proteome</keyword>
<feature type="region of interest" description="Disordered" evidence="1">
    <location>
        <begin position="1140"/>
        <end position="1206"/>
    </location>
</feature>
<dbReference type="EMBL" id="AVCI01000007">
    <property type="protein sequence ID" value="KFN42966.1"/>
    <property type="molecule type" value="Genomic_DNA"/>
</dbReference>
<evidence type="ECO:0000259" key="3">
    <source>
        <dbReference type="Pfam" id="PF13699"/>
    </source>
</evidence>
<comment type="caution">
    <text evidence="4">The sequence shown here is derived from an EMBL/GenBank/DDBJ whole genome shotgun (WGS) entry which is preliminary data.</text>
</comment>
<evidence type="ECO:0000256" key="1">
    <source>
        <dbReference type="SAM" id="MobiDB-lite"/>
    </source>
</evidence>
<evidence type="ECO:0000256" key="2">
    <source>
        <dbReference type="SAM" id="Phobius"/>
    </source>
</evidence>
<keyword evidence="2" id="KW-1133">Transmembrane helix</keyword>
<proteinExistence type="predicted"/>
<feature type="transmembrane region" description="Helical" evidence="2">
    <location>
        <begin position="1055"/>
        <end position="1075"/>
    </location>
</feature>
<dbReference type="InterPro" id="IPR025295">
    <property type="entry name" value="eCIS_core_dom"/>
</dbReference>
<sequence>MNTPARKQKRPPPPAAKRVEPAPAPQESEPDSERSACACGGGCPRCSAPTTPLASASTDAATVALPDSVRETLASPGHALDAATQTTLRRQFSQVAMPAPVTRSTPPLASGQDIAVSDPDDASEQQASQFAAAIAGAGSPPPDDPGGEGPDFSEVRVHTDATAARSAQALSANAYSFGRHIVMGAGRYAPGTPAGHRLLAHELTHSLQPSATPIIQRDGNGQETQGSVSMTVSLDGLHFEFPGFTLQQGLSRPQIMAMILRRLVGEQYKPGLENDVIAALDQTSTTSSGHLSKDSQVKAGETPHVVNVDLGATVQILLILNRMKLANTLTEPQKELLRNAGYTNAAWQQIKGDLPAWYTEWIFRREVAQQGTLLAAFRAAREAGNDAAESDASVALEEAILPGSFIVDTVRQDVALASEINKPSKDILVTRDREGCSVAYALMFNVSLSPGTVLTEAPETVSQTKVADFLRFMRTQPKLMAEAGNEGDAGHEARVQLMGRFGRFYVRARSSGGKDEKILAKPALANTPPWGAILSSTPQVMPPLYDAALETDHAFTMSLQWEHWTDAWASYSYQFEFIRVPDSSLTNAPDLTMAAGEKPSFGKVLDTRLARTRRYNAADLERVRGLLGGIDFGVSARDLVEANNALRTVGTVIHSVLEKITEPRYVTRYVFPNSGMYIVRCRALPMLDGDEEIVRLPSVAFLPIVARNPDEMAIGQVNDATSIQFNARLRIAEIQAMFSSPIPPENSEALRQEIKDLQAMLLTPEDALVQRKADLDSQIAKIETRIRVRSEIIAAQAEPDSESKTFKLRSLQQELAQAGGDGGDSVNSVDDERLAAKLRDASDDAAATLDTHQKRTKGERGMRFAPNVSFVSDLGHSMQLSIEMYDRGEGDGVYQVFMSDLTTKDGGEALGEGDLNASSPRRDAIKKGLKKLLESSSDYGRGRVAVNIDGSTEVVRIDAGGGRIFMESLESVSMVASLAAIVAAPFTAGASLYLLLPIGAIGAIPSAYRLYERYDENRLRLDFAAAMDVVNIVGGVLGLAQAATPLRCVRLGKVLMVMGIGADGAGILMMGAGLAMQLDALSGVPEHERAARLMEILGGAMLQIGIQAGGAVMHARYQSKRTGASATDPKLQTAMDEPGFHAVPKEDLPPTATKPPPPAAGDRSMAGAGAPPGDGNLPAPKPATKPTVPTTTDTTPAAPKASPEHLFDKLGTGVDRSLPPAQTAEAAKTAKTTTKAGEFQRGLTTADAAYAAYNKALASAGGREVAIYHNPETGEFCVMVGSETGVHAPAGLGWDALVHFHPNEGNVLTFRMPAPQDFRGLMMRFVSEGVMVREFIEFDIPGVGRGRTEYGIDPGNPEPFYVRIHQPDGSPPQTVRFAHDGHYRAYWGERTIAVPKDSPVYDAMIRDIEAYLRSIGADQRGDFGPPAAKPAETGTATPANKPADGSDTATPAAKPADNAGGATPKPKPADTGGGTVGGTGKTVSGATTPASHAMQTGTGDLTDVGVDFLRNHKQIGKKIAKLELTDAQIRERYKNESSWLEAVVTGEARMDWLGRENKTDFLMSDPTQDFNKVASKLSKAAMKGKTGHTIHDAILSWSAKDFIEEMLAQKDPGLTAAYNACESNVDPGFKKRWNEFKYSSKQGDMSGFFLGTVGKKRPDMVEVMLSLDTIHIVDASFAFSDPIHNFKSAFYKTVMERLITVGTVTSTDYRAPLLQTPM</sequence>
<dbReference type="STRING" id="1121015.GCA_000420545_02194"/>
<keyword evidence="2" id="KW-0472">Membrane</keyword>
<gene>
    <name evidence="4" type="ORF">N789_12645</name>
</gene>
<accession>A0A091AUC7</accession>
<organism evidence="4 5">
    <name type="scientific">Arenimonas oryziterrae DSM 21050 = YC6267</name>
    <dbReference type="NCBI Taxonomy" id="1121015"/>
    <lineage>
        <taxon>Bacteria</taxon>
        <taxon>Pseudomonadati</taxon>
        <taxon>Pseudomonadota</taxon>
        <taxon>Gammaproteobacteria</taxon>
        <taxon>Lysobacterales</taxon>
        <taxon>Lysobacteraceae</taxon>
        <taxon>Arenimonas</taxon>
    </lineage>
</organism>
<dbReference type="eggNOG" id="COG2885">
    <property type="taxonomic scope" value="Bacteria"/>
</dbReference>
<feature type="transmembrane region" description="Helical" evidence="2">
    <location>
        <begin position="992"/>
        <end position="1011"/>
    </location>
</feature>
<evidence type="ECO:0000313" key="4">
    <source>
        <dbReference type="EMBL" id="KFN42966.1"/>
    </source>
</evidence>
<dbReference type="Pfam" id="PF13699">
    <property type="entry name" value="eCIS_core"/>
    <property type="match status" value="1"/>
</dbReference>
<evidence type="ECO:0000313" key="5">
    <source>
        <dbReference type="Proteomes" id="UP000029385"/>
    </source>
</evidence>
<protein>
    <recommendedName>
        <fullName evidence="3">eCIS core domain-containing protein</fullName>
    </recommendedName>
</protein>
<reference evidence="4 5" key="1">
    <citation type="submission" date="2013-09" db="EMBL/GenBank/DDBJ databases">
        <title>Genome sequencing of Arenimonas oryziterrae.</title>
        <authorList>
            <person name="Chen F."/>
            <person name="Wang G."/>
        </authorList>
    </citation>
    <scope>NUCLEOTIDE SEQUENCE [LARGE SCALE GENOMIC DNA]</scope>
    <source>
        <strain evidence="4 5">YC6267</strain>
    </source>
</reference>
<feature type="compositionally biased region" description="Low complexity" evidence="1">
    <location>
        <begin position="1182"/>
        <end position="1201"/>
    </location>
</feature>
<dbReference type="RefSeq" id="WP_022969804.1">
    <property type="nucleotide sequence ID" value="NZ_ATVD01000004.1"/>
</dbReference>
<feature type="compositionally biased region" description="Gly residues" evidence="1">
    <location>
        <begin position="1471"/>
        <end position="1480"/>
    </location>
</feature>
<feature type="domain" description="eCIS core" evidence="3">
    <location>
        <begin position="149"/>
        <end position="210"/>
    </location>
</feature>
<feature type="region of interest" description="Disordered" evidence="1">
    <location>
        <begin position="96"/>
        <end position="127"/>
    </location>
</feature>
<feature type="region of interest" description="Disordered" evidence="1">
    <location>
        <begin position="1417"/>
        <end position="1499"/>
    </location>
</feature>
<dbReference type="PATRIC" id="fig|1121015.4.peg.1998"/>
<feature type="region of interest" description="Disordered" evidence="1">
    <location>
        <begin position="1"/>
        <end position="42"/>
    </location>
</feature>
<keyword evidence="2" id="KW-0812">Transmembrane</keyword>